<keyword evidence="2" id="KW-0812">Transmembrane</keyword>
<evidence type="ECO:0000313" key="4">
    <source>
        <dbReference type="Proteomes" id="UP001217089"/>
    </source>
</evidence>
<dbReference type="EMBL" id="JARBDR010000919">
    <property type="protein sequence ID" value="KAJ8300761.1"/>
    <property type="molecule type" value="Genomic_DNA"/>
</dbReference>
<keyword evidence="2" id="KW-0472">Membrane</keyword>
<proteinExistence type="predicted"/>
<name>A0ABQ9EAB8_TEGGR</name>
<dbReference type="Proteomes" id="UP001217089">
    <property type="component" value="Unassembled WGS sequence"/>
</dbReference>
<protein>
    <recommendedName>
        <fullName evidence="5">Integumentary mucin C.1-like</fullName>
    </recommendedName>
</protein>
<keyword evidence="4" id="KW-1185">Reference proteome</keyword>
<reference evidence="3 4" key="1">
    <citation type="submission" date="2022-12" db="EMBL/GenBank/DDBJ databases">
        <title>Chromosome-level genome of Tegillarca granosa.</title>
        <authorList>
            <person name="Kim J."/>
        </authorList>
    </citation>
    <scope>NUCLEOTIDE SEQUENCE [LARGE SCALE GENOMIC DNA]</scope>
    <source>
        <strain evidence="3">Teg-2019</strain>
        <tissue evidence="3">Adductor muscle</tissue>
    </source>
</reference>
<organism evidence="3 4">
    <name type="scientific">Tegillarca granosa</name>
    <name type="common">Malaysian cockle</name>
    <name type="synonym">Anadara granosa</name>
    <dbReference type="NCBI Taxonomy" id="220873"/>
    <lineage>
        <taxon>Eukaryota</taxon>
        <taxon>Metazoa</taxon>
        <taxon>Spiralia</taxon>
        <taxon>Lophotrochozoa</taxon>
        <taxon>Mollusca</taxon>
        <taxon>Bivalvia</taxon>
        <taxon>Autobranchia</taxon>
        <taxon>Pteriomorphia</taxon>
        <taxon>Arcoida</taxon>
        <taxon>Arcoidea</taxon>
        <taxon>Arcidae</taxon>
        <taxon>Tegillarca</taxon>
    </lineage>
</organism>
<accession>A0ABQ9EAB8</accession>
<feature type="region of interest" description="Disordered" evidence="1">
    <location>
        <begin position="81"/>
        <end position="120"/>
    </location>
</feature>
<keyword evidence="2" id="KW-1133">Transmembrane helix</keyword>
<evidence type="ECO:0000256" key="2">
    <source>
        <dbReference type="SAM" id="Phobius"/>
    </source>
</evidence>
<evidence type="ECO:0000256" key="1">
    <source>
        <dbReference type="SAM" id="MobiDB-lite"/>
    </source>
</evidence>
<feature type="transmembrane region" description="Helical" evidence="2">
    <location>
        <begin position="146"/>
        <end position="166"/>
    </location>
</feature>
<comment type="caution">
    <text evidence="3">The sequence shown here is derived from an EMBL/GenBank/DDBJ whole genome shotgun (WGS) entry which is preliminary data.</text>
</comment>
<feature type="region of interest" description="Disordered" evidence="1">
    <location>
        <begin position="1"/>
        <end position="59"/>
    </location>
</feature>
<evidence type="ECO:0000313" key="3">
    <source>
        <dbReference type="EMBL" id="KAJ8300761.1"/>
    </source>
</evidence>
<sequence length="167" mass="17861">MITAAPTTMKPTTAAPTTMKPTTAAPTTMKPTTVPTTRKPTTVPTTQTTTTTKKQTTSAPTTTTAKLKFTTSHKVVKVTNVVTPTPKSHDNINQPGNGIKKTTEHSPVVPSSKNSESAKKENDIDIKNDFFIAGLARNPISQCPPVFSLSQTLVSIFIMIISVVLLR</sequence>
<gene>
    <name evidence="3" type="ORF">KUTeg_022280</name>
</gene>
<evidence type="ECO:0008006" key="5">
    <source>
        <dbReference type="Google" id="ProtNLM"/>
    </source>
</evidence>